<dbReference type="InterPro" id="IPR013083">
    <property type="entry name" value="Znf_RING/FYVE/PHD"/>
</dbReference>
<keyword evidence="3" id="KW-0862">Zinc</keyword>
<evidence type="ECO:0000256" key="1">
    <source>
        <dbReference type="ARBA" id="ARBA00022723"/>
    </source>
</evidence>
<feature type="compositionally biased region" description="Polar residues" evidence="4">
    <location>
        <begin position="537"/>
        <end position="552"/>
    </location>
</feature>
<dbReference type="PROSITE" id="PS01359">
    <property type="entry name" value="ZF_PHD_1"/>
    <property type="match status" value="1"/>
</dbReference>
<feature type="region of interest" description="Disordered" evidence="4">
    <location>
        <begin position="189"/>
        <end position="245"/>
    </location>
</feature>
<evidence type="ECO:0000256" key="3">
    <source>
        <dbReference type="ARBA" id="ARBA00022833"/>
    </source>
</evidence>
<feature type="region of interest" description="Disordered" evidence="4">
    <location>
        <begin position="811"/>
        <end position="840"/>
    </location>
</feature>
<evidence type="ECO:0000256" key="2">
    <source>
        <dbReference type="ARBA" id="ARBA00022771"/>
    </source>
</evidence>
<dbReference type="GO" id="GO:0006355">
    <property type="term" value="P:regulation of DNA-templated transcription"/>
    <property type="evidence" value="ECO:0007669"/>
    <property type="project" value="InterPro"/>
</dbReference>
<dbReference type="PANTHER" id="PTHR14296">
    <property type="entry name" value="REMODELING AND SPACING FACTOR 1"/>
    <property type="match status" value="1"/>
</dbReference>
<dbReference type="InterPro" id="IPR001965">
    <property type="entry name" value="Znf_PHD"/>
</dbReference>
<accession>A0A420HL51</accession>
<dbReference type="Gene3D" id="3.30.40.10">
    <property type="entry name" value="Zinc/RING finger domain, C3HC4 (zinc finger)"/>
    <property type="match status" value="1"/>
</dbReference>
<name>A0A420HL51_9PEZI</name>
<dbReference type="PANTHER" id="PTHR14296:SF3">
    <property type="entry name" value="DIKAR, ISOFORM F"/>
    <property type="match status" value="1"/>
</dbReference>
<reference evidence="6 7" key="1">
    <citation type="journal article" date="2018" name="BMC Genomics">
        <title>Comparative genome analyses reveal sequence features reflecting distinct modes of host-adaptation between dicot and monocot powdery mildew.</title>
        <authorList>
            <person name="Wu Y."/>
            <person name="Ma X."/>
            <person name="Pan Z."/>
            <person name="Kale S.D."/>
            <person name="Song Y."/>
            <person name="King H."/>
            <person name="Zhang Q."/>
            <person name="Presley C."/>
            <person name="Deng X."/>
            <person name="Wei C.I."/>
            <person name="Xiao S."/>
        </authorList>
    </citation>
    <scope>NUCLEOTIDE SEQUENCE [LARGE SCALE GENOMIC DNA]</scope>
    <source>
        <strain evidence="6">UCSC1</strain>
    </source>
</reference>
<feature type="region of interest" description="Disordered" evidence="4">
    <location>
        <begin position="643"/>
        <end position="675"/>
    </location>
</feature>
<dbReference type="OrthoDB" id="303107at2759"/>
<dbReference type="SMART" id="SM00249">
    <property type="entry name" value="PHD"/>
    <property type="match status" value="1"/>
</dbReference>
<feature type="region of interest" description="Disordered" evidence="4">
    <location>
        <begin position="537"/>
        <end position="561"/>
    </location>
</feature>
<dbReference type="SUPFAM" id="SSF57903">
    <property type="entry name" value="FYVE/PHD zinc finger"/>
    <property type="match status" value="1"/>
</dbReference>
<evidence type="ECO:0000313" key="7">
    <source>
        <dbReference type="Proteomes" id="UP000285405"/>
    </source>
</evidence>
<evidence type="ECO:0000313" key="6">
    <source>
        <dbReference type="EMBL" id="RKF58171.1"/>
    </source>
</evidence>
<dbReference type="GO" id="GO:0008270">
    <property type="term" value="F:zinc ion binding"/>
    <property type="evidence" value="ECO:0007669"/>
    <property type="project" value="UniProtKB-KW"/>
</dbReference>
<comment type="caution">
    <text evidence="6">The sequence shown here is derived from an EMBL/GenBank/DDBJ whole genome shotgun (WGS) entry which is preliminary data.</text>
</comment>
<protein>
    <submittedName>
        <fullName evidence="6">Putative phd finger domain protein</fullName>
    </submittedName>
</protein>
<evidence type="ECO:0000256" key="4">
    <source>
        <dbReference type="SAM" id="MobiDB-lite"/>
    </source>
</evidence>
<keyword evidence="2" id="KW-0863">Zinc-finger</keyword>
<dbReference type="InterPro" id="IPR019786">
    <property type="entry name" value="Zinc_finger_PHD-type_CS"/>
</dbReference>
<proteinExistence type="predicted"/>
<keyword evidence="1" id="KW-0479">Metal-binding</keyword>
<dbReference type="AlphaFoldDB" id="A0A420HL51"/>
<feature type="domain" description="Zinc finger PHD-type" evidence="5">
    <location>
        <begin position="433"/>
        <end position="483"/>
    </location>
</feature>
<dbReference type="InterPro" id="IPR019787">
    <property type="entry name" value="Znf_PHD-finger"/>
</dbReference>
<sequence length="840" mass="95628">MVLRKRAIQEIEISEFSSESDLLIQIRNMWEFVNLSQWIHLFGRAVRISEELDIEHIESECLKSDSTVLSDIGLALLKFVSSHRGLTPEIFDEYTRRQYVARAPHRNPFGTEEEPIRFKEFDIFTKIRVLQQLTQWTMKNPERIREKMTEQKEIEQTKWRTENFGLDSQNRAYIVLANKRLYRLTYPQHDAAKQKKKAGKPKSTSSRRVSKRLKANLLDEDEEAESTIRKELENSESKEDERDDNTEIKFECMAVTLDDYVSFLSSIESSRNSCEKLLRYRIKNEIMPDLERQLEIRQRKQAQKERELLNLQNLAFAKRSSRIAGKMEQRKKQEEVLNIEKKRAAELAMARKEQEKWVSLENNRDCRVMTREQRLRERETRRILKEEGELAKLHVDEGSLENENLQPSEQLKKTDTERYKQDLGKLEDNWIFDCTCGAYGQIDDGTHSIACDNCGTWQHSKCVEVSKAEADRDDFSFVCATCVRRADDKERAKTKPPIKIKLSRRALSSTSNTPELCYPLVEALSSDIDQKNALPSQNLTASCSSSDQNIDQTSEKSIELSDSQRTIQYNEYVSTNPLQNKELIAKPPKKTSGSFDESYENSTLIAATETNNPVRSCNCIPKRLSPKIDVSSDVPLVLSSANESITSERQVSQSQALWEDTQSESLHQAQDLPPRALSDEYQVTLSNASKKPRSSSHNRERRSSLTFFSLLTSAPTLSPIQATYLDRGLEAVNSSPTVISSPGKSCKNLCSLEQTGCSNCVSTSESDIAAALPHPVTGVSPTKFSQPIAVSPNETFGMKLSPMLPPVASLTPSPQVINHSPPIKTSEPELSKRVRQNVSP</sequence>
<feature type="compositionally biased region" description="Basic and acidic residues" evidence="4">
    <location>
        <begin position="226"/>
        <end position="245"/>
    </location>
</feature>
<evidence type="ECO:0000259" key="5">
    <source>
        <dbReference type="SMART" id="SM00249"/>
    </source>
</evidence>
<dbReference type="GO" id="GO:0031213">
    <property type="term" value="C:RSF complex"/>
    <property type="evidence" value="ECO:0007669"/>
    <property type="project" value="InterPro"/>
</dbReference>
<dbReference type="EMBL" id="MCBR01018461">
    <property type="protein sequence ID" value="RKF58171.1"/>
    <property type="molecule type" value="Genomic_DNA"/>
</dbReference>
<gene>
    <name evidence="6" type="ORF">GcC1_184021</name>
</gene>
<organism evidence="6 7">
    <name type="scientific">Golovinomyces cichoracearum</name>
    <dbReference type="NCBI Taxonomy" id="62708"/>
    <lineage>
        <taxon>Eukaryota</taxon>
        <taxon>Fungi</taxon>
        <taxon>Dikarya</taxon>
        <taxon>Ascomycota</taxon>
        <taxon>Pezizomycotina</taxon>
        <taxon>Leotiomycetes</taxon>
        <taxon>Erysiphales</taxon>
        <taxon>Erysiphaceae</taxon>
        <taxon>Golovinomyces</taxon>
    </lineage>
</organism>
<dbReference type="Pfam" id="PF00628">
    <property type="entry name" value="PHD"/>
    <property type="match status" value="1"/>
</dbReference>
<dbReference type="InterPro" id="IPR011011">
    <property type="entry name" value="Znf_FYVE_PHD"/>
</dbReference>
<feature type="compositionally biased region" description="Polar residues" evidence="4">
    <location>
        <begin position="643"/>
        <end position="656"/>
    </location>
</feature>
<dbReference type="InterPro" id="IPR028938">
    <property type="entry name" value="Rsf1-like"/>
</dbReference>
<dbReference type="Proteomes" id="UP000285405">
    <property type="component" value="Unassembled WGS sequence"/>
</dbReference>